<dbReference type="SUPFAM" id="SSF52540">
    <property type="entry name" value="P-loop containing nucleoside triphosphate hydrolases"/>
    <property type="match status" value="1"/>
</dbReference>
<comment type="caution">
    <text evidence="6">The sequence shown here is derived from an EMBL/GenBank/DDBJ whole genome shotgun (WGS) entry which is preliminary data.</text>
</comment>
<protein>
    <submittedName>
        <fullName evidence="6">Spermidine/putrescine transport system ATP-binding protein</fullName>
    </submittedName>
</protein>
<evidence type="ECO:0000256" key="3">
    <source>
        <dbReference type="ARBA" id="ARBA00022741"/>
    </source>
</evidence>
<dbReference type="PROSITE" id="PS50893">
    <property type="entry name" value="ABC_TRANSPORTER_2"/>
    <property type="match status" value="1"/>
</dbReference>
<evidence type="ECO:0000259" key="5">
    <source>
        <dbReference type="PROSITE" id="PS50893"/>
    </source>
</evidence>
<dbReference type="Pfam" id="PF00005">
    <property type="entry name" value="ABC_tran"/>
    <property type="match status" value="1"/>
</dbReference>
<keyword evidence="2" id="KW-0813">Transport</keyword>
<sequence>MFPTTVGSRITSGSSVDAKLDRDLVSTHVFQPLAHSMKPAVSLQNISRHFGQVQAVDAVNLDIAEGEFFALLGPSGSGKTTCLRLIAGFEQPTSGSVVIFGEDATRVPPYRRPVNTVFQDYALFPHLNILDNVAYGLMVRGEKKAARRQASEEALSLVALAGFGGRKPSELSGGQRQRVALARALVLKPKVLLLDEPLGALDLKLREQMQTELKALQRRLGITFIFVTHDQGEALSMADRVAVFDRGHIQQIGAPQNVYDRPETPFVADFVGSSNVLPAHLVAQLIGETAPASLRPEQIHLTSADGKLSGKVIGSAFLGAATRLELDVEGNSLSVLLPKAASVPELDSTVHLTWDKDALHVMRGPDV</sequence>
<accession>A0ABY1NCX7</accession>
<evidence type="ECO:0000313" key="7">
    <source>
        <dbReference type="Proteomes" id="UP001157914"/>
    </source>
</evidence>
<dbReference type="InterPro" id="IPR017871">
    <property type="entry name" value="ABC_transporter-like_CS"/>
</dbReference>
<keyword evidence="3" id="KW-0547">Nucleotide-binding</keyword>
<name>A0ABY1NCX7_9HYPH</name>
<evidence type="ECO:0000313" key="6">
    <source>
        <dbReference type="EMBL" id="SMP06195.1"/>
    </source>
</evidence>
<keyword evidence="7" id="KW-1185">Reference proteome</keyword>
<dbReference type="SMART" id="SM00382">
    <property type="entry name" value="AAA"/>
    <property type="match status" value="1"/>
</dbReference>
<evidence type="ECO:0000256" key="1">
    <source>
        <dbReference type="ARBA" id="ARBA00005417"/>
    </source>
</evidence>
<dbReference type="Proteomes" id="UP001157914">
    <property type="component" value="Unassembled WGS sequence"/>
</dbReference>
<comment type="similarity">
    <text evidence="1">Belongs to the ABC transporter superfamily.</text>
</comment>
<dbReference type="InterPro" id="IPR003593">
    <property type="entry name" value="AAA+_ATPase"/>
</dbReference>
<dbReference type="EMBL" id="FXTT01000001">
    <property type="protein sequence ID" value="SMP06195.1"/>
    <property type="molecule type" value="Genomic_DNA"/>
</dbReference>
<dbReference type="InterPro" id="IPR008995">
    <property type="entry name" value="Mo/tungstate-bd_C_term_dom"/>
</dbReference>
<dbReference type="Gene3D" id="3.40.50.300">
    <property type="entry name" value="P-loop containing nucleotide triphosphate hydrolases"/>
    <property type="match status" value="1"/>
</dbReference>
<keyword evidence="4 6" id="KW-0067">ATP-binding</keyword>
<dbReference type="Gene3D" id="2.40.50.100">
    <property type="match status" value="1"/>
</dbReference>
<dbReference type="InterPro" id="IPR050093">
    <property type="entry name" value="ABC_SmlMolc_Importer"/>
</dbReference>
<feature type="domain" description="ABC transporter" evidence="5">
    <location>
        <begin position="41"/>
        <end position="271"/>
    </location>
</feature>
<organism evidence="6 7">
    <name type="scientific">Roseibium denhamense</name>
    <dbReference type="NCBI Taxonomy" id="76305"/>
    <lineage>
        <taxon>Bacteria</taxon>
        <taxon>Pseudomonadati</taxon>
        <taxon>Pseudomonadota</taxon>
        <taxon>Alphaproteobacteria</taxon>
        <taxon>Hyphomicrobiales</taxon>
        <taxon>Stappiaceae</taxon>
        <taxon>Roseibium</taxon>
    </lineage>
</organism>
<dbReference type="Pfam" id="PF08402">
    <property type="entry name" value="TOBE_2"/>
    <property type="match status" value="1"/>
</dbReference>
<proteinExistence type="inferred from homology"/>
<dbReference type="SUPFAM" id="SSF50331">
    <property type="entry name" value="MOP-like"/>
    <property type="match status" value="1"/>
</dbReference>
<gene>
    <name evidence="6" type="ORF">SAMN06265374_0769</name>
</gene>
<dbReference type="PANTHER" id="PTHR42781">
    <property type="entry name" value="SPERMIDINE/PUTRESCINE IMPORT ATP-BINDING PROTEIN POTA"/>
    <property type="match status" value="1"/>
</dbReference>
<evidence type="ECO:0000256" key="2">
    <source>
        <dbReference type="ARBA" id="ARBA00022448"/>
    </source>
</evidence>
<dbReference type="PROSITE" id="PS00211">
    <property type="entry name" value="ABC_TRANSPORTER_1"/>
    <property type="match status" value="1"/>
</dbReference>
<dbReference type="InterPro" id="IPR027417">
    <property type="entry name" value="P-loop_NTPase"/>
</dbReference>
<reference evidence="6 7" key="1">
    <citation type="submission" date="2017-05" db="EMBL/GenBank/DDBJ databases">
        <authorList>
            <person name="Varghese N."/>
            <person name="Submissions S."/>
        </authorList>
    </citation>
    <scope>NUCLEOTIDE SEQUENCE [LARGE SCALE GENOMIC DNA]</scope>
    <source>
        <strain evidence="6 7">DSM 15949</strain>
    </source>
</reference>
<evidence type="ECO:0000256" key="4">
    <source>
        <dbReference type="ARBA" id="ARBA00022840"/>
    </source>
</evidence>
<dbReference type="InterPro" id="IPR003439">
    <property type="entry name" value="ABC_transporter-like_ATP-bd"/>
</dbReference>
<dbReference type="GO" id="GO:0005524">
    <property type="term" value="F:ATP binding"/>
    <property type="evidence" value="ECO:0007669"/>
    <property type="project" value="UniProtKB-KW"/>
</dbReference>
<dbReference type="InterPro" id="IPR013611">
    <property type="entry name" value="Transp-assoc_OB_typ2"/>
</dbReference>
<dbReference type="PANTHER" id="PTHR42781:SF4">
    <property type="entry name" value="SPERMIDINE_PUTRESCINE IMPORT ATP-BINDING PROTEIN POTA"/>
    <property type="match status" value="1"/>
</dbReference>